<dbReference type="Proteomes" id="UP000007812">
    <property type="component" value="Chromosome"/>
</dbReference>
<dbReference type="AlphaFoldDB" id="F4FZ09"/>
<keyword evidence="2" id="KW-1185">Reference proteome</keyword>
<accession>F4FZ09</accession>
<protein>
    <submittedName>
        <fullName evidence="1">Uncharacterized protein</fullName>
    </submittedName>
</protein>
<dbReference type="HOGENOM" id="CLU_151091_0_0_2"/>
<sequence length="109" mass="12609">MLVILEEVDTISFLARGQIFNYFYKSLRKTEKGKKWVLEKRSDPSIRGIIISPKELEFNLPIVVIISSLGHVLYDPDNIFIQSNKKIVNYMGKKLIDLKNVKRGEVVDI</sequence>
<evidence type="ECO:0000313" key="2">
    <source>
        <dbReference type="Proteomes" id="UP000007812"/>
    </source>
</evidence>
<gene>
    <name evidence="1" type="ordered locus">Mcup_1476</name>
</gene>
<name>F4FZ09_METCR</name>
<evidence type="ECO:0000313" key="1">
    <source>
        <dbReference type="EMBL" id="AEB95579.1"/>
    </source>
</evidence>
<dbReference type="EMBL" id="CP002656">
    <property type="protein sequence ID" value="AEB95579.1"/>
    <property type="molecule type" value="Genomic_DNA"/>
</dbReference>
<proteinExistence type="predicted"/>
<organism evidence="1 2">
    <name type="scientific">Metallosphaera cuprina (strain Ar-4)</name>
    <dbReference type="NCBI Taxonomy" id="1006006"/>
    <lineage>
        <taxon>Archaea</taxon>
        <taxon>Thermoproteota</taxon>
        <taxon>Thermoprotei</taxon>
        <taxon>Sulfolobales</taxon>
        <taxon>Sulfolobaceae</taxon>
        <taxon>Metallosphaera</taxon>
    </lineage>
</organism>
<dbReference type="eggNOG" id="arCOG05951">
    <property type="taxonomic scope" value="Archaea"/>
</dbReference>
<dbReference type="STRING" id="1006006.Mcup_1476"/>
<dbReference type="KEGG" id="mcn:Mcup_1476"/>
<dbReference type="PATRIC" id="fig|1006006.8.peg.1472"/>
<reference evidence="1 2" key="1">
    <citation type="journal article" date="2011" name="J. Bacteriol.">
        <title>Complete genome sequence of Metallosphaera cuprina, a metal sulfide-oxidizing archaeon from a hot spring.</title>
        <authorList>
            <person name="Liu L.J."/>
            <person name="You X.Y."/>
            <person name="Zheng H."/>
            <person name="Wang S."/>
            <person name="Jiang C.Y."/>
            <person name="Liu S.J."/>
        </authorList>
    </citation>
    <scope>NUCLEOTIDE SEQUENCE [LARGE SCALE GENOMIC DNA]</scope>
    <source>
        <strain evidence="1 2">Ar-4</strain>
    </source>
</reference>